<name>V6Z3W0_STRAG</name>
<proteinExistence type="predicted"/>
<protein>
    <recommendedName>
        <fullName evidence="4">Histidine kinase</fullName>
    </recommendedName>
</protein>
<feature type="transmembrane region" description="Helical" evidence="1">
    <location>
        <begin position="184"/>
        <end position="205"/>
    </location>
</feature>
<comment type="caution">
    <text evidence="2">The sequence shown here is derived from an EMBL/GenBank/DDBJ whole genome shotgun (WGS) entry which is preliminary data.</text>
</comment>
<evidence type="ECO:0000313" key="2">
    <source>
        <dbReference type="EMBL" id="ESV55615.1"/>
    </source>
</evidence>
<feature type="transmembrane region" description="Helical" evidence="1">
    <location>
        <begin position="31"/>
        <end position="64"/>
    </location>
</feature>
<dbReference type="Proteomes" id="UP000018482">
    <property type="component" value="Unassembled WGS sequence"/>
</dbReference>
<dbReference type="eggNOG" id="COG3290">
    <property type="taxonomic scope" value="Bacteria"/>
</dbReference>
<evidence type="ECO:0008006" key="4">
    <source>
        <dbReference type="Google" id="ProtNLM"/>
    </source>
</evidence>
<evidence type="ECO:0000256" key="1">
    <source>
        <dbReference type="SAM" id="Phobius"/>
    </source>
</evidence>
<feature type="transmembrane region" description="Helical" evidence="1">
    <location>
        <begin position="76"/>
        <end position="100"/>
    </location>
</feature>
<dbReference type="GO" id="GO:0042802">
    <property type="term" value="F:identical protein binding"/>
    <property type="evidence" value="ECO:0007669"/>
    <property type="project" value="TreeGrafter"/>
</dbReference>
<organism evidence="2 3">
    <name type="scientific">Streptococcus agalactiae LMG 14747</name>
    <dbReference type="NCBI Taxonomy" id="1154860"/>
    <lineage>
        <taxon>Bacteria</taxon>
        <taxon>Bacillati</taxon>
        <taxon>Bacillota</taxon>
        <taxon>Bacilli</taxon>
        <taxon>Lactobacillales</taxon>
        <taxon>Streptococcaceae</taxon>
        <taxon>Streptococcus</taxon>
    </lineage>
</organism>
<dbReference type="PANTHER" id="PTHR40448:SF1">
    <property type="entry name" value="TWO-COMPONENT SENSOR HISTIDINE KINASE"/>
    <property type="match status" value="1"/>
</dbReference>
<feature type="transmembrane region" description="Helical" evidence="1">
    <location>
        <begin position="112"/>
        <end position="130"/>
    </location>
</feature>
<evidence type="ECO:0000313" key="3">
    <source>
        <dbReference type="Proteomes" id="UP000018482"/>
    </source>
</evidence>
<accession>V6Z3W0</accession>
<keyword evidence="1" id="KW-0812">Transmembrane</keyword>
<keyword evidence="1" id="KW-0472">Membrane</keyword>
<dbReference type="AlphaFoldDB" id="V6Z3W0"/>
<dbReference type="PANTHER" id="PTHR40448">
    <property type="entry name" value="TWO-COMPONENT SENSOR HISTIDINE KINASE"/>
    <property type="match status" value="1"/>
</dbReference>
<dbReference type="EMBL" id="ANQC01000138">
    <property type="protein sequence ID" value="ESV55615.1"/>
    <property type="molecule type" value="Genomic_DNA"/>
</dbReference>
<feature type="transmembrane region" description="Helical" evidence="1">
    <location>
        <begin position="151"/>
        <end position="172"/>
    </location>
</feature>
<gene>
    <name evidence="2" type="ORF">SAG0136_10545</name>
</gene>
<keyword evidence="1" id="KW-1133">Transmembrane helix</keyword>
<reference evidence="2 3" key="1">
    <citation type="submission" date="2013-05" db="EMBL/GenBank/DDBJ databases">
        <authorList>
            <person name="Richards V.P."/>
            <person name="Durkin S.A.S."/>
            <person name="Kim M."/>
            <person name="Pavinski Bitar P.D."/>
            <person name="Stanhope M.J."/>
            <person name="Town C.D."/>
            <person name="Venter J.C."/>
        </authorList>
    </citation>
    <scope>NUCLEOTIDE SEQUENCE [LARGE SCALE GENOMIC DNA]</scope>
    <source>
        <strain evidence="2 3">LMG 14747</strain>
    </source>
</reference>
<sequence length="435" mass="50417">MGILELEVFLLGFLATWLVYQDITQLKLSKSSFFFLGFLGVLIAFLTPLDSFLTLWLVFLGLSFKTSPDRTFGRHFFYSGFSVVLVDLFLTFFILMIYPVLFQDVILTHHQLLLVMLLPFIALYLIYRILKRLFRIDYSTILQISDGSVQRYIYGMNALFLIYYVIYFGLFFENQELAANFEQIALLLFLALLLYMVTLLNRKALQRYRQDMRREQDLYLENLENYSQHLEGIYQNMRSFKHDYENILISLKDSIDSGDIEAIEEIYTEVLANASQKMSRDDYLFGQLTHLKNNAIKIAIANDLLAVQKEGLKISVAMLEDIEHFAIPEEDFLCLVQSMLAMAIHYAKSSRDKDLKLVISEQEACIKVMIDYSISVEKMVTNLLHDKVGRSLPIHSEVSEVIASIIKAYPNVQIESQSGDYRAQDTLVIQRLREG</sequence>